<evidence type="ECO:0000259" key="1">
    <source>
        <dbReference type="Pfam" id="PF25324"/>
    </source>
</evidence>
<feature type="domain" description="DUF7881" evidence="1">
    <location>
        <begin position="9"/>
        <end position="82"/>
    </location>
</feature>
<protein>
    <recommendedName>
        <fullName evidence="1">DUF7881 domain-containing protein</fullName>
    </recommendedName>
</protein>
<dbReference type="InterPro" id="IPR057203">
    <property type="entry name" value="DUF7881"/>
</dbReference>
<comment type="caution">
    <text evidence="2">The sequence shown here is derived from an EMBL/GenBank/DDBJ whole genome shotgun (WGS) entry which is preliminary data.</text>
</comment>
<reference evidence="2 3" key="1">
    <citation type="submission" date="2017-04" db="EMBL/GenBank/DDBJ databases">
        <title>Draft genome sequence of Tuber borchii Vittad., a whitish edible truffle.</title>
        <authorList>
            <consortium name="DOE Joint Genome Institute"/>
            <person name="Murat C."/>
            <person name="Kuo A."/>
            <person name="Barry K.W."/>
            <person name="Clum A."/>
            <person name="Dockter R.B."/>
            <person name="Fauchery L."/>
            <person name="Iotti M."/>
            <person name="Kohler A."/>
            <person name="Labutti K."/>
            <person name="Lindquist E.A."/>
            <person name="Lipzen A."/>
            <person name="Ohm R.A."/>
            <person name="Wang M."/>
            <person name="Grigoriev I.V."/>
            <person name="Zambonelli A."/>
            <person name="Martin F.M."/>
        </authorList>
    </citation>
    <scope>NUCLEOTIDE SEQUENCE [LARGE SCALE GENOMIC DNA]</scope>
    <source>
        <strain evidence="2 3">Tbo3840</strain>
    </source>
</reference>
<sequence length="143" mass="16114">MAPRDRSAYRNVFIYDSKNKTQVLGGLWAAGGITDAILYTMVETFCSMTDHYYLGDEDEEIVPRNQQQLQPGGYFIITNGSVIVTEEVPMLRAGRSLETGTRDGSFTDAVRNRDKRCGKPFKYHALSGKPFGYHRPENVPSKK</sequence>
<dbReference type="Proteomes" id="UP000244722">
    <property type="component" value="Unassembled WGS sequence"/>
</dbReference>
<organism evidence="2 3">
    <name type="scientific">Tuber borchii</name>
    <name type="common">White truffle</name>
    <dbReference type="NCBI Taxonomy" id="42251"/>
    <lineage>
        <taxon>Eukaryota</taxon>
        <taxon>Fungi</taxon>
        <taxon>Dikarya</taxon>
        <taxon>Ascomycota</taxon>
        <taxon>Pezizomycotina</taxon>
        <taxon>Pezizomycetes</taxon>
        <taxon>Pezizales</taxon>
        <taxon>Tuberaceae</taxon>
        <taxon>Tuber</taxon>
    </lineage>
</organism>
<name>A0A2T6ZXN9_TUBBO</name>
<dbReference type="STRING" id="42251.A0A2T6ZXN9"/>
<proteinExistence type="predicted"/>
<dbReference type="Pfam" id="PF25324">
    <property type="entry name" value="DUF7881"/>
    <property type="match status" value="1"/>
</dbReference>
<evidence type="ECO:0000313" key="2">
    <source>
        <dbReference type="EMBL" id="PUU80195.1"/>
    </source>
</evidence>
<dbReference type="OrthoDB" id="5377397at2759"/>
<gene>
    <name evidence="2" type="ORF">B9Z19DRAFT_1123984</name>
</gene>
<keyword evidence="3" id="KW-1185">Reference proteome</keyword>
<dbReference type="EMBL" id="NESQ01000071">
    <property type="protein sequence ID" value="PUU80195.1"/>
    <property type="molecule type" value="Genomic_DNA"/>
</dbReference>
<evidence type="ECO:0000313" key="3">
    <source>
        <dbReference type="Proteomes" id="UP000244722"/>
    </source>
</evidence>
<dbReference type="AlphaFoldDB" id="A0A2T6ZXN9"/>
<accession>A0A2T6ZXN9</accession>